<feature type="compositionally biased region" description="Polar residues" evidence="1">
    <location>
        <begin position="102"/>
        <end position="120"/>
    </location>
</feature>
<proteinExistence type="predicted"/>
<organism evidence="3 5">
    <name type="scientific">Marasmiellus scandens</name>
    <dbReference type="NCBI Taxonomy" id="2682957"/>
    <lineage>
        <taxon>Eukaryota</taxon>
        <taxon>Fungi</taxon>
        <taxon>Dikarya</taxon>
        <taxon>Basidiomycota</taxon>
        <taxon>Agaricomycotina</taxon>
        <taxon>Agaricomycetes</taxon>
        <taxon>Agaricomycetidae</taxon>
        <taxon>Agaricales</taxon>
        <taxon>Marasmiineae</taxon>
        <taxon>Omphalotaceae</taxon>
        <taxon>Marasmiellus</taxon>
    </lineage>
</organism>
<evidence type="ECO:0000256" key="1">
    <source>
        <dbReference type="SAM" id="MobiDB-lite"/>
    </source>
</evidence>
<feature type="compositionally biased region" description="Basic and acidic residues" evidence="1">
    <location>
        <begin position="244"/>
        <end position="262"/>
    </location>
</feature>
<dbReference type="Proteomes" id="UP001498398">
    <property type="component" value="Unassembled WGS sequence"/>
</dbReference>
<feature type="compositionally biased region" description="Basic and acidic residues" evidence="1">
    <location>
        <begin position="219"/>
        <end position="238"/>
    </location>
</feature>
<name>A0ABR1JQM1_9AGAR</name>
<feature type="region of interest" description="Disordered" evidence="1">
    <location>
        <begin position="69"/>
        <end position="122"/>
    </location>
</feature>
<evidence type="ECO:0000259" key="2">
    <source>
        <dbReference type="PROSITE" id="PS50174"/>
    </source>
</evidence>
<evidence type="ECO:0000313" key="3">
    <source>
        <dbReference type="EMBL" id="KAK7464660.1"/>
    </source>
</evidence>
<sequence length="322" mass="35670">MPLDGHSFLVSQGWAGKGAGLRQGAITRPITVAQKNNLGGLGKDRDEAFPFWDHLFTAASKAITLKIHDSDDSDSDTTGPAASTLKRTSTGILSNRRPVDLPSTSTSGTCTPEPSSSTGPRLSLLAHAKREAAKRHLYSKFYRGLVLAPDTKSAQEPPNTPGTSIKTMAAVETTSDPSPFVVESIENKKKRKRKTETEEENSERQERKRLKKEKRAKKELKAKEKMERKELKAKAKSEKRARKEKKEEKRRNGEKGSGKTEIFDAEETDSERRERKRHRKEQVRSGLISGAVGDLSIRQKNPGATEDGSLPKKIKKKCKDAA</sequence>
<dbReference type="PROSITE" id="PS50174">
    <property type="entry name" value="G_PATCH"/>
    <property type="match status" value="1"/>
</dbReference>
<dbReference type="PANTHER" id="PTHR23149:SF32">
    <property type="entry name" value="G-PATCH DOMAIN-CONTAINING PROTEIN"/>
    <property type="match status" value="1"/>
</dbReference>
<evidence type="ECO:0000313" key="5">
    <source>
        <dbReference type="Proteomes" id="UP001498398"/>
    </source>
</evidence>
<keyword evidence="5" id="KW-1185">Reference proteome</keyword>
<dbReference type="EMBL" id="JBANRG010000003">
    <property type="protein sequence ID" value="KAK7469432.1"/>
    <property type="molecule type" value="Genomic_DNA"/>
</dbReference>
<feature type="compositionally biased region" description="Polar residues" evidence="1">
    <location>
        <begin position="77"/>
        <end position="93"/>
    </location>
</feature>
<protein>
    <recommendedName>
        <fullName evidence="2">G-patch domain-containing protein</fullName>
    </recommendedName>
</protein>
<accession>A0ABR1JQM1</accession>
<dbReference type="EMBL" id="JBANRG010000007">
    <property type="protein sequence ID" value="KAK7464660.1"/>
    <property type="molecule type" value="Genomic_DNA"/>
</dbReference>
<dbReference type="InterPro" id="IPR050656">
    <property type="entry name" value="PINX1"/>
</dbReference>
<dbReference type="InterPro" id="IPR000467">
    <property type="entry name" value="G_patch_dom"/>
</dbReference>
<feature type="region of interest" description="Disordered" evidence="1">
    <location>
        <begin position="170"/>
        <end position="322"/>
    </location>
</feature>
<feature type="compositionally biased region" description="Basic residues" evidence="1">
    <location>
        <begin position="312"/>
        <end position="322"/>
    </location>
</feature>
<feature type="domain" description="G-patch" evidence="2">
    <location>
        <begin position="5"/>
        <end position="46"/>
    </location>
</feature>
<reference evidence="3 5" key="1">
    <citation type="submission" date="2024-01" db="EMBL/GenBank/DDBJ databases">
        <title>A draft genome for the cacao thread blight pathogen Marasmiellus scandens.</title>
        <authorList>
            <person name="Baruah I.K."/>
            <person name="Leung J."/>
            <person name="Bukari Y."/>
            <person name="Amoako-Attah I."/>
            <person name="Meinhardt L.W."/>
            <person name="Bailey B.A."/>
            <person name="Cohen S.P."/>
        </authorList>
    </citation>
    <scope>NUCLEOTIDE SEQUENCE [LARGE SCALE GENOMIC DNA]</scope>
    <source>
        <strain evidence="3 5">GH-19</strain>
    </source>
</reference>
<dbReference type="PANTHER" id="PTHR23149">
    <property type="entry name" value="G PATCH DOMAIN CONTAINING PROTEIN"/>
    <property type="match status" value="1"/>
</dbReference>
<gene>
    <name evidence="4" type="ORF">VKT23_003904</name>
    <name evidence="3" type="ORF">VKT23_005867</name>
</gene>
<feature type="compositionally biased region" description="Basic residues" evidence="1">
    <location>
        <begin position="207"/>
        <end position="218"/>
    </location>
</feature>
<comment type="caution">
    <text evidence="3">The sequence shown here is derived from an EMBL/GenBank/DDBJ whole genome shotgun (WGS) entry which is preliminary data.</text>
</comment>
<evidence type="ECO:0000313" key="4">
    <source>
        <dbReference type="EMBL" id="KAK7469432.1"/>
    </source>
</evidence>